<dbReference type="AlphaFoldDB" id="A0A1U9RRJ5"/>
<dbReference type="EMBL" id="CP019943">
    <property type="protein sequence ID" value="AQU89520.1"/>
    <property type="molecule type" value="Genomic_DNA"/>
</dbReference>
<dbReference type="Pfam" id="PF02657">
    <property type="entry name" value="SufE"/>
    <property type="match status" value="1"/>
</dbReference>
<dbReference type="SUPFAM" id="SSF82649">
    <property type="entry name" value="SufE/NifU"/>
    <property type="match status" value="1"/>
</dbReference>
<feature type="domain" description="Fe-S metabolism associated" evidence="2">
    <location>
        <begin position="31"/>
        <end position="120"/>
    </location>
</feature>
<dbReference type="Proteomes" id="UP000189666">
    <property type="component" value="Chromosome"/>
</dbReference>
<keyword evidence="1" id="KW-1133">Transmembrane helix</keyword>
<keyword evidence="1" id="KW-0472">Membrane</keyword>
<feature type="transmembrane region" description="Helical" evidence="1">
    <location>
        <begin position="57"/>
        <end position="79"/>
    </location>
</feature>
<evidence type="ECO:0000313" key="3">
    <source>
        <dbReference type="EMBL" id="AQU89520.1"/>
    </source>
</evidence>
<dbReference type="InterPro" id="IPR003808">
    <property type="entry name" value="Fe-S_metab-assoc_dom"/>
</dbReference>
<name>A0A1U9RRJ5_CARRU</name>
<sequence>MINKIKKIKKKFFNSKNIYNFFIKLGIQKKKFLKKRFLLKNCLINTWIKIIKKNNNFFFFGYSNSLFLSGLIKIFFIILNNNNIKNIKILLKFNILNILKIKNKITNFKKESFNNLLNYINIFIKYN</sequence>
<evidence type="ECO:0000256" key="1">
    <source>
        <dbReference type="SAM" id="Phobius"/>
    </source>
</evidence>
<organism evidence="3 4">
    <name type="scientific">Carsonella ruddii</name>
    <dbReference type="NCBI Taxonomy" id="114186"/>
    <lineage>
        <taxon>Bacteria</taxon>
        <taxon>Pseudomonadati</taxon>
        <taxon>Pseudomonadota</taxon>
        <taxon>Gammaproteobacteria</taxon>
        <taxon>Oceanospirillales</taxon>
        <taxon>Halomonadaceae</taxon>
        <taxon>Zymobacter group</taxon>
        <taxon>Candidatus Carsonella</taxon>
    </lineage>
</organism>
<proteinExistence type="predicted"/>
<dbReference type="RefSeq" id="WP_211118355.1">
    <property type="nucleotide sequence ID" value="NZ_CP019943.1"/>
</dbReference>
<protein>
    <recommendedName>
        <fullName evidence="2">Fe-S metabolism associated domain-containing protein</fullName>
    </recommendedName>
</protein>
<keyword evidence="1" id="KW-0812">Transmembrane</keyword>
<evidence type="ECO:0000259" key="2">
    <source>
        <dbReference type="Pfam" id="PF02657"/>
    </source>
</evidence>
<accession>A0A1U9RRJ5</accession>
<evidence type="ECO:0000313" key="4">
    <source>
        <dbReference type="Proteomes" id="UP000189666"/>
    </source>
</evidence>
<reference evidence="3 4" key="1">
    <citation type="submission" date="2017-02" db="EMBL/GenBank/DDBJ databases">
        <title>Complete Genome of Candidatus Carsonella ruddii strain BC, a Nutritional Endosymbiont of Bactericera cockerelli.</title>
        <authorList>
            <person name="Riley A.B."/>
            <person name="Kim D.H."/>
            <person name="Hansen A.K."/>
        </authorList>
    </citation>
    <scope>NUCLEOTIDE SEQUENCE [LARGE SCALE GENOMIC DNA]</scope>
    <source>
        <strain evidence="3 4">BC</strain>
    </source>
</reference>
<dbReference type="Gene3D" id="3.90.1010.10">
    <property type="match status" value="1"/>
</dbReference>
<gene>
    <name evidence="3" type="ORF">BW244_0102</name>
</gene>